<proteinExistence type="predicted"/>
<dbReference type="RefSeq" id="WP_124543097.1">
    <property type="nucleotide sequence ID" value="NZ_QUSW01000008.1"/>
</dbReference>
<evidence type="ECO:0000313" key="2">
    <source>
        <dbReference type="Proteomes" id="UP000267464"/>
    </source>
</evidence>
<dbReference type="EMBL" id="QUSW01000008">
    <property type="protein sequence ID" value="RQP22246.1"/>
    <property type="molecule type" value="Genomic_DNA"/>
</dbReference>
<organism evidence="1 2">
    <name type="scientific">Piscinibacter terrae</name>
    <dbReference type="NCBI Taxonomy" id="2496871"/>
    <lineage>
        <taxon>Bacteria</taxon>
        <taxon>Pseudomonadati</taxon>
        <taxon>Pseudomonadota</taxon>
        <taxon>Betaproteobacteria</taxon>
        <taxon>Burkholderiales</taxon>
        <taxon>Sphaerotilaceae</taxon>
        <taxon>Piscinibacter</taxon>
    </lineage>
</organism>
<accession>A0A3N7HMF8</accession>
<comment type="caution">
    <text evidence="1">The sequence shown here is derived from an EMBL/GenBank/DDBJ whole genome shotgun (WGS) entry which is preliminary data.</text>
</comment>
<dbReference type="Proteomes" id="UP000267464">
    <property type="component" value="Unassembled WGS sequence"/>
</dbReference>
<evidence type="ECO:0000313" key="1">
    <source>
        <dbReference type="EMBL" id="RQP22246.1"/>
    </source>
</evidence>
<dbReference type="AlphaFoldDB" id="A0A3N7HMF8"/>
<sequence>MHTIRVQGVVPPTIDAQIVDAISRAGSAASRGPTAVIGIRNTEGRVYRLVHTAGVAESLALAAGLERLGLVDDPAEFDKARQGCDSIFSVPDWHPSQQDEGY</sequence>
<keyword evidence="2" id="KW-1185">Reference proteome</keyword>
<reference evidence="1 2" key="2">
    <citation type="submission" date="2018-12" db="EMBL/GenBank/DDBJ databases">
        <title>Rhizobacter gummiphilus sp. nov., a rubber-degrading bacterium isolated from the soil of a botanical garden in Japan.</title>
        <authorList>
            <person name="Shunsuke S.S."/>
        </authorList>
    </citation>
    <scope>NUCLEOTIDE SEQUENCE [LARGE SCALE GENOMIC DNA]</scope>
    <source>
        <strain evidence="1 2">S-16</strain>
    </source>
</reference>
<reference evidence="1 2" key="1">
    <citation type="submission" date="2018-08" db="EMBL/GenBank/DDBJ databases">
        <authorList>
            <person name="Khan S.A."/>
            <person name="Jeon C.O."/>
            <person name="Chun B.H."/>
            <person name="Jeong S.E."/>
        </authorList>
    </citation>
    <scope>NUCLEOTIDE SEQUENCE [LARGE SCALE GENOMIC DNA]</scope>
    <source>
        <strain evidence="1 2">S-16</strain>
    </source>
</reference>
<name>A0A3N7HMF8_9BURK</name>
<protein>
    <submittedName>
        <fullName evidence="1">Uncharacterized protein</fullName>
    </submittedName>
</protein>
<gene>
    <name evidence="1" type="ORF">DZC73_24975</name>
</gene>